<gene>
    <name evidence="5" type="ORF">F4559_000098</name>
</gene>
<dbReference type="InterPro" id="IPR025645">
    <property type="entry name" value="DUF4349"/>
</dbReference>
<protein>
    <recommendedName>
        <fullName evidence="4">DUF4349 domain-containing protein</fullName>
    </recommendedName>
</protein>
<feature type="domain" description="DUF4349" evidence="4">
    <location>
        <begin position="59"/>
        <end position="263"/>
    </location>
</feature>
<reference evidence="5 6" key="1">
    <citation type="submission" date="2020-08" db="EMBL/GenBank/DDBJ databases">
        <title>Sequencing the genomes of 1000 actinobacteria strains.</title>
        <authorList>
            <person name="Klenk H.-P."/>
        </authorList>
    </citation>
    <scope>NUCLEOTIDE SEQUENCE [LARGE SCALE GENOMIC DNA]</scope>
    <source>
        <strain evidence="5 6">DSM 45084</strain>
    </source>
</reference>
<keyword evidence="3" id="KW-0732">Signal</keyword>
<evidence type="ECO:0000256" key="3">
    <source>
        <dbReference type="SAM" id="SignalP"/>
    </source>
</evidence>
<organism evidence="5 6">
    <name type="scientific">Saccharothrix violaceirubra</name>
    <dbReference type="NCBI Taxonomy" id="413306"/>
    <lineage>
        <taxon>Bacteria</taxon>
        <taxon>Bacillati</taxon>
        <taxon>Actinomycetota</taxon>
        <taxon>Actinomycetes</taxon>
        <taxon>Pseudonocardiales</taxon>
        <taxon>Pseudonocardiaceae</taxon>
        <taxon>Saccharothrix</taxon>
    </lineage>
</organism>
<keyword evidence="6" id="KW-1185">Reference proteome</keyword>
<dbReference type="AlphaFoldDB" id="A0A7W7SXF5"/>
<dbReference type="Proteomes" id="UP000542674">
    <property type="component" value="Unassembled WGS sequence"/>
</dbReference>
<evidence type="ECO:0000259" key="4">
    <source>
        <dbReference type="Pfam" id="PF14257"/>
    </source>
</evidence>
<feature type="signal peptide" evidence="3">
    <location>
        <begin position="1"/>
        <end position="17"/>
    </location>
</feature>
<dbReference type="Pfam" id="PF14257">
    <property type="entry name" value="DUF4349"/>
    <property type="match status" value="1"/>
</dbReference>
<feature type="chain" id="PRO_5039107473" description="DUF4349 domain-containing protein" evidence="3">
    <location>
        <begin position="18"/>
        <end position="290"/>
    </location>
</feature>
<evidence type="ECO:0000313" key="6">
    <source>
        <dbReference type="Proteomes" id="UP000542674"/>
    </source>
</evidence>
<sequence length="290" mass="30795">MRRLVAAGFLVMATLVAGCSTDLQSASAPAVDAASPPEPNAGQAKGEGQPEPAQQPAERQVVRTAEIDLRTSDVPGTLGRVKEVATRSEGFVATETSRESSGSLTLRVPAAKLDAVLKAFGDLPDVKVGRREVRSEDVTGQLIDVDTRTANQRASVERLRALLDRAGTTAEIAQIEGELTRRQTDLESSLRRQEALRDQVALSTVQVGVTRSDSSVPVAEEDAGFLDGLAGGWGALRDTVAWLLMALGAALPWLAALGIVLFLGARIRRWWRNLGQTPAPAGAVVETEEK</sequence>
<evidence type="ECO:0000313" key="5">
    <source>
        <dbReference type="EMBL" id="MBB4962739.1"/>
    </source>
</evidence>
<keyword evidence="2" id="KW-0812">Transmembrane</keyword>
<dbReference type="RefSeq" id="WP_184665622.1">
    <property type="nucleotide sequence ID" value="NZ_BAABAI010000042.1"/>
</dbReference>
<comment type="caution">
    <text evidence="5">The sequence shown here is derived from an EMBL/GenBank/DDBJ whole genome shotgun (WGS) entry which is preliminary data.</text>
</comment>
<dbReference type="EMBL" id="JACHJS010000001">
    <property type="protein sequence ID" value="MBB4962739.1"/>
    <property type="molecule type" value="Genomic_DNA"/>
</dbReference>
<keyword evidence="2" id="KW-1133">Transmembrane helix</keyword>
<proteinExistence type="predicted"/>
<evidence type="ECO:0000256" key="1">
    <source>
        <dbReference type="SAM" id="MobiDB-lite"/>
    </source>
</evidence>
<name>A0A7W7SXF5_9PSEU</name>
<feature type="compositionally biased region" description="Low complexity" evidence="1">
    <location>
        <begin position="46"/>
        <end position="58"/>
    </location>
</feature>
<accession>A0A7W7SXF5</accession>
<evidence type="ECO:0000256" key="2">
    <source>
        <dbReference type="SAM" id="Phobius"/>
    </source>
</evidence>
<feature type="region of interest" description="Disordered" evidence="1">
    <location>
        <begin position="28"/>
        <end position="60"/>
    </location>
</feature>
<feature type="transmembrane region" description="Helical" evidence="2">
    <location>
        <begin position="240"/>
        <end position="263"/>
    </location>
</feature>
<dbReference type="PROSITE" id="PS51257">
    <property type="entry name" value="PROKAR_LIPOPROTEIN"/>
    <property type="match status" value="1"/>
</dbReference>
<keyword evidence="2" id="KW-0472">Membrane</keyword>